<keyword evidence="7 9" id="KW-0802">TPR repeat</keyword>
<dbReference type="InterPro" id="IPR024660">
    <property type="entry name" value="UCS_central_dom"/>
</dbReference>
<keyword evidence="2" id="KW-0217">Developmental protein</keyword>
<keyword evidence="3" id="KW-0963">Cytoplasm</keyword>
<reference evidence="12" key="1">
    <citation type="submission" date="2025-08" db="UniProtKB">
        <authorList>
            <consortium name="RefSeq"/>
        </authorList>
    </citation>
    <scope>IDENTIFICATION</scope>
</reference>
<evidence type="ECO:0000313" key="12">
    <source>
        <dbReference type="RefSeq" id="XP_014674279.1"/>
    </source>
</evidence>
<keyword evidence="5" id="KW-0677">Repeat</keyword>
<evidence type="ECO:0000256" key="4">
    <source>
        <dbReference type="ARBA" id="ARBA00022541"/>
    </source>
</evidence>
<dbReference type="InterPro" id="IPR011990">
    <property type="entry name" value="TPR-like_helical_dom_sf"/>
</dbReference>
<evidence type="ECO:0000256" key="1">
    <source>
        <dbReference type="ARBA" id="ARBA00004556"/>
    </source>
</evidence>
<dbReference type="InterPro" id="IPR011989">
    <property type="entry name" value="ARM-like"/>
</dbReference>
<gene>
    <name evidence="12" type="primary">LOC106814473</name>
</gene>
<evidence type="ECO:0000256" key="2">
    <source>
        <dbReference type="ARBA" id="ARBA00022473"/>
    </source>
</evidence>
<organism evidence="11 12">
    <name type="scientific">Priapulus caudatus</name>
    <name type="common">Priapulid worm</name>
    <dbReference type="NCBI Taxonomy" id="37621"/>
    <lineage>
        <taxon>Eukaryota</taxon>
        <taxon>Metazoa</taxon>
        <taxon>Ecdysozoa</taxon>
        <taxon>Scalidophora</taxon>
        <taxon>Priapulida</taxon>
        <taxon>Priapulimorpha</taxon>
        <taxon>Priapulimorphida</taxon>
        <taxon>Priapulidae</taxon>
        <taxon>Priapulus</taxon>
    </lineage>
</organism>
<dbReference type="GeneID" id="106814473"/>
<dbReference type="Pfam" id="PF11701">
    <property type="entry name" value="UNC45-central"/>
    <property type="match status" value="1"/>
</dbReference>
<dbReference type="InterPro" id="IPR019734">
    <property type="entry name" value="TPR_rpt"/>
</dbReference>
<keyword evidence="8" id="KW-0143">Chaperone</keyword>
<evidence type="ECO:0000256" key="9">
    <source>
        <dbReference type="PROSITE-ProRule" id="PRU00339"/>
    </source>
</evidence>
<dbReference type="RefSeq" id="XP_014674279.1">
    <property type="nucleotide sequence ID" value="XM_014818793.1"/>
</dbReference>
<evidence type="ECO:0000313" key="11">
    <source>
        <dbReference type="Proteomes" id="UP000695022"/>
    </source>
</evidence>
<feature type="domain" description="UNC-45/Cro1/She4 central" evidence="10">
    <location>
        <begin position="338"/>
        <end position="486"/>
    </location>
</feature>
<dbReference type="SMART" id="SM00028">
    <property type="entry name" value="TPR"/>
    <property type="match status" value="3"/>
</dbReference>
<comment type="subcellular location">
    <subcellularLocation>
        <location evidence="1">Cytoplasm</location>
        <location evidence="1">Perinuclear region</location>
    </subcellularLocation>
</comment>
<feature type="repeat" description="TPR" evidence="9">
    <location>
        <begin position="9"/>
        <end position="42"/>
    </location>
</feature>
<dbReference type="PANTHER" id="PTHR45994">
    <property type="entry name" value="FI21225P1"/>
    <property type="match status" value="1"/>
</dbReference>
<evidence type="ECO:0000259" key="10">
    <source>
        <dbReference type="Pfam" id="PF11701"/>
    </source>
</evidence>
<dbReference type="Pfam" id="PF07719">
    <property type="entry name" value="TPR_2"/>
    <property type="match status" value="1"/>
</dbReference>
<dbReference type="Gene3D" id="1.25.40.10">
    <property type="entry name" value="Tetratricopeptide repeat domain"/>
    <property type="match status" value="1"/>
</dbReference>
<dbReference type="InterPro" id="IPR016024">
    <property type="entry name" value="ARM-type_fold"/>
</dbReference>
<keyword evidence="4" id="KW-0517">Myogenesis</keyword>
<evidence type="ECO:0000256" key="7">
    <source>
        <dbReference type="ARBA" id="ARBA00022803"/>
    </source>
</evidence>
<dbReference type="SUPFAM" id="SSF48452">
    <property type="entry name" value="TPR-like"/>
    <property type="match status" value="1"/>
</dbReference>
<dbReference type="Gene3D" id="1.25.10.10">
    <property type="entry name" value="Leucine-rich Repeat Variant"/>
    <property type="match status" value="2"/>
</dbReference>
<evidence type="ECO:0000256" key="8">
    <source>
        <dbReference type="ARBA" id="ARBA00023186"/>
    </source>
</evidence>
<dbReference type="SUPFAM" id="SSF48371">
    <property type="entry name" value="ARM repeat"/>
    <property type="match status" value="2"/>
</dbReference>
<accession>A0ABM1EQ08</accession>
<dbReference type="PROSITE" id="PS50005">
    <property type="entry name" value="TPR"/>
    <property type="match status" value="1"/>
</dbReference>
<name>A0ABM1EQ08_PRICU</name>
<evidence type="ECO:0000256" key="6">
    <source>
        <dbReference type="ARBA" id="ARBA00022782"/>
    </source>
</evidence>
<evidence type="ECO:0000256" key="5">
    <source>
        <dbReference type="ARBA" id="ARBA00022737"/>
    </source>
</evidence>
<dbReference type="InterPro" id="IPR013105">
    <property type="entry name" value="TPR_2"/>
</dbReference>
<keyword evidence="6" id="KW-0221">Differentiation</keyword>
<protein>
    <submittedName>
        <fullName evidence="12">Protein unc-45 homolog B-like</fullName>
    </submittedName>
</protein>
<evidence type="ECO:0000256" key="3">
    <source>
        <dbReference type="ARBA" id="ARBA00022490"/>
    </source>
</evidence>
<proteinExistence type="predicted"/>
<dbReference type="Proteomes" id="UP000695022">
    <property type="component" value="Unplaced"/>
</dbReference>
<keyword evidence="11" id="KW-1185">Reference proteome</keyword>
<dbReference type="PANTHER" id="PTHR45994:SF1">
    <property type="entry name" value="FI21225P1"/>
    <property type="match status" value="1"/>
</dbReference>
<sequence length="926" mass="102499">MASTEASEALQRKEEGNKYFQAGDYAKAAECYTAALKLCPASDKKDHAVFYKNRAACHLKLENWQKAADDATESIEIVPADSKARFRRAQAYDHLEKYDVAFKDARAVLHLDKNNKAVLPLLEKLSAKLQEKSKEQHSTNSRVSQMLQALFDPNADTEKRSAAANNLIVLGRDAPAQLFQGGGVKMLLPVLEWKEEEYVLAVLRTLDGMCINNQDRAKVIVAEVGFPRLQQQLTRNSEEICLASAHLILNVVCALTGLNREAGNKVEMAKLNANIKMIGSIMKAIMHIVTDVTLSGYGRDAVTDLILKLVPRTGGIDWVRRFLDDKACWEMLKVGSCIPEMTTMPITSETRGHIALALNNIYMDLESDSERAIFRTQCEDYIMVLIDDPSHESKVKCVIAITTLLQGPFDVGNSILGTKGMLEIMLVMAGSDDVLQQQVSVEAIIQASTKADKSAAIISQGTPILKKLYQSKNENIKVRALAALCKAGSSGGTDASAKAMSEGSTIKLADSCLKFLRSSKKDMVIRKFAAEGLAYLTLDAEVKEKVSEDEEALKSIIELGKHTDEMGVYGVSSVFVNLTNSYDKQEVLPEMVELAKFAKRHVPEEDVLDEKEYVDKRVSILVKCGIVSSLVGMCKKTKSQTTNELIARVFFTIAENKEHRGYLVQQGGAKALLPLTKDNTSEGKKFAAHGLARIGITTNPENAFPGQRACEVVRPLIGLLHPDHTGLANFEALMALTNLAALSASVRQKILKEEGFSKIEHWCFEEHELIRRAATQCMLNLMQCKEVEEIFLKPGSDRFKLMLLYAGEFEDDVELALAGAAIIAMLTTDERCIEKVKEVKSWLTILSSMSMQVHTELQYRGLLILANIIEQDRDLANEVTEGQMLDVLMALTQQDDFMRAKAKEQAVRALAAAQKWELIQKNPDAE</sequence>